<evidence type="ECO:0000313" key="1">
    <source>
        <dbReference type="EMBL" id="SDC61038.1"/>
    </source>
</evidence>
<dbReference type="AlphaFoldDB" id="A0A1G6MZL5"/>
<name>A0A1G6MZL5_9ACTN</name>
<reference evidence="1 2" key="1">
    <citation type="submission" date="2016-10" db="EMBL/GenBank/DDBJ databases">
        <authorList>
            <person name="de Groot N.N."/>
        </authorList>
    </citation>
    <scope>NUCLEOTIDE SEQUENCE [LARGE SCALE GENOMIC DNA]</scope>
    <source>
        <strain evidence="1 2">CGMCC 4.6858</strain>
    </source>
</reference>
<dbReference type="RefSeq" id="WP_090852466.1">
    <property type="nucleotide sequence ID" value="NZ_FMZM01000003.1"/>
</dbReference>
<gene>
    <name evidence="1" type="ORF">SAMN05421872_10388</name>
</gene>
<accession>A0A1G6MZL5</accession>
<organism evidence="1 2">
    <name type="scientific">Nocardioides lianchengensis</name>
    <dbReference type="NCBI Taxonomy" id="1045774"/>
    <lineage>
        <taxon>Bacteria</taxon>
        <taxon>Bacillati</taxon>
        <taxon>Actinomycetota</taxon>
        <taxon>Actinomycetes</taxon>
        <taxon>Propionibacteriales</taxon>
        <taxon>Nocardioidaceae</taxon>
        <taxon>Nocardioides</taxon>
    </lineage>
</organism>
<sequence length="195" mass="20764">MGLWDSLLGRTKPKQANLDALFGVPNAAVTLETTLGLVPTGDGSVCYRGASGVAFAETERDLVELIRSTGDAPEVRVTGDGFGFTWVEVDREPGSGVEGLCTSLHAVNTSLEAQGFGPGLLCTLVTFEDPAGRHVGLVYLYKQGTFYPFVPTGPQQRDNLTEIQIRDALRGELPIEPDLSRWLAVWGAPGLTGSS</sequence>
<dbReference type="Proteomes" id="UP000199034">
    <property type="component" value="Unassembled WGS sequence"/>
</dbReference>
<protein>
    <submittedName>
        <fullName evidence="1">Uncharacterized protein</fullName>
    </submittedName>
</protein>
<evidence type="ECO:0000313" key="2">
    <source>
        <dbReference type="Proteomes" id="UP000199034"/>
    </source>
</evidence>
<dbReference type="OrthoDB" id="159886at2"/>
<dbReference type="STRING" id="1045774.SAMN05421872_10388"/>
<proteinExistence type="predicted"/>
<dbReference type="Pfam" id="PF22742">
    <property type="entry name" value="PspAB"/>
    <property type="match status" value="1"/>
</dbReference>
<dbReference type="InterPro" id="IPR054383">
    <property type="entry name" value="PspAB-like"/>
</dbReference>
<dbReference type="EMBL" id="FMZM01000003">
    <property type="protein sequence ID" value="SDC61038.1"/>
    <property type="molecule type" value="Genomic_DNA"/>
</dbReference>
<keyword evidence="2" id="KW-1185">Reference proteome</keyword>